<name>A0A3M2X7W3_PSESJ</name>
<comment type="caution">
    <text evidence="1">The sequence shown here is derived from an EMBL/GenBank/DDBJ whole genome shotgun (WGS) entry which is preliminary data.</text>
</comment>
<dbReference type="EMBL" id="RBPQ01000137">
    <property type="protein sequence ID" value="RMO27579.1"/>
    <property type="molecule type" value="Genomic_DNA"/>
</dbReference>
<dbReference type="RefSeq" id="WP_146226198.1">
    <property type="nucleotide sequence ID" value="NZ_QJTX01000056.1"/>
</dbReference>
<reference evidence="1 2" key="1">
    <citation type="submission" date="2018-08" db="EMBL/GenBank/DDBJ databases">
        <title>Recombination of ecologically and evolutionarily significant loci maintains genetic cohesion in the Pseudomonas syringae species complex.</title>
        <authorList>
            <person name="Dillon M."/>
            <person name="Thakur S."/>
            <person name="Almeida R.N.D."/>
            <person name="Weir B.S."/>
            <person name="Guttman D.S."/>
        </authorList>
    </citation>
    <scope>NUCLEOTIDE SEQUENCE [LARGE SCALE GENOMIC DNA]</scope>
    <source>
        <strain evidence="1 2">ICMP 2788</strain>
    </source>
</reference>
<gene>
    <name evidence="1" type="ORF">ALQ44_00268</name>
</gene>
<proteinExistence type="predicted"/>
<dbReference type="InterPro" id="IPR029035">
    <property type="entry name" value="DHS-like_NAD/FAD-binding_dom"/>
</dbReference>
<dbReference type="Gene3D" id="3.40.50.1220">
    <property type="entry name" value="TPP-binding domain"/>
    <property type="match status" value="1"/>
</dbReference>
<evidence type="ECO:0000313" key="1">
    <source>
        <dbReference type="EMBL" id="RMO27579.1"/>
    </source>
</evidence>
<dbReference type="Proteomes" id="UP000276886">
    <property type="component" value="Unassembled WGS sequence"/>
</dbReference>
<dbReference type="Pfam" id="PF13289">
    <property type="entry name" value="SIR2_2"/>
    <property type="match status" value="1"/>
</dbReference>
<dbReference type="AlphaFoldDB" id="A0A3M2X7W3"/>
<protein>
    <submittedName>
        <fullName evidence="1">Uncharacterized protein</fullName>
    </submittedName>
</protein>
<organism evidence="1 2">
    <name type="scientific">Pseudomonas syringae pv. pisi</name>
    <dbReference type="NCBI Taxonomy" id="59510"/>
    <lineage>
        <taxon>Bacteria</taxon>
        <taxon>Pseudomonadati</taxon>
        <taxon>Pseudomonadota</taxon>
        <taxon>Gammaproteobacteria</taxon>
        <taxon>Pseudomonadales</taxon>
        <taxon>Pseudomonadaceae</taxon>
        <taxon>Pseudomonas</taxon>
        <taxon>Pseudomonas syringae</taxon>
    </lineage>
</organism>
<sequence length="875" mass="100738">MNAEELFRSYNGNVGELSHKLRSISDLIRHIKTKEPSSPANYSIFLGAGASVTSGIRTASQLIDEWAKELFERYQTRQAVSAVEAKEFFANGHSSWYSMDNPYSSLFEKKFDLPTQRRRFVEQEVDGKFPSIGYAYLTSLVDENYFNTIFTTNFDDLINEAFYLFSNSRPIVCAHDSSIHSISITSKRPKVVKLHGDYLFDDIKSTLRETESLEQNTKEKFVEFCKEYGLIVVGYSGSDRSIMDVLEFLARQENYLKNGIYWCFRNTDEICHTLKNLIWRDKVYPVIVDGFDELFAEIHAQTVQGELKLNSGDKKSKLQKTLKNIISDNFALSNNPIIAREINAIKSDDDSKDISEFVKQMNSASASSRLGMRDVRNLMEIDSLIESSELAKAEELCSLYYESIEKAEGKKIYIEKYIDIYERLGNDHKVGYWCDKLIDIDPNNIEYQLKKARSFATLSERIDYLVHVCSAHQFSTALLNSLSTARLRCMQEGMQNNITIHFDETVKNLDKSLSIDPSLDNLAWSIKMDALIFKYNKLYDSEEKKAHAVIIAEHVKSARARHSEHMQALEIAKDQLRVVPEESHITPLLDYMFQLWKSSSIAKRRKINDVISEIFNHAYDVDNNSDLVKRLKYFVEEHLKADDSSPLICLARARYWLTFGNNVKLADEEIDALLKRKRMAEHIDNILKLPIEFSDDRLALMQGKLENERHLLLKSYYFETLSEIRSFRGDYYAADQYIESAYKEGLSFGTYFIVKTYGLLMTEQYPQILNLSDRYKSELEMDKSEGAIINIQLAAKKIGSNKYSEVVLRNLSAQSVAEDVKICAFSMLNQPLVAKRLIEQSLKKDPGLLYRYKRWPALTSECMPNLTNDTVAAHN</sequence>
<evidence type="ECO:0000313" key="2">
    <source>
        <dbReference type="Proteomes" id="UP000276886"/>
    </source>
</evidence>
<dbReference type="SUPFAM" id="SSF52467">
    <property type="entry name" value="DHS-like NAD/FAD-binding domain"/>
    <property type="match status" value="1"/>
</dbReference>
<accession>A0A3M2X7W3</accession>